<dbReference type="EMBL" id="CP000453">
    <property type="protein sequence ID" value="ABI55983.1"/>
    <property type="molecule type" value="Genomic_DNA"/>
</dbReference>
<dbReference type="RefSeq" id="WP_011628378.1">
    <property type="nucleotide sequence ID" value="NC_008340.1"/>
</dbReference>
<keyword evidence="4" id="KW-1185">Reference proteome</keyword>
<evidence type="ECO:0000313" key="4">
    <source>
        <dbReference type="Proteomes" id="UP000001962"/>
    </source>
</evidence>
<dbReference type="AlphaFoldDB" id="Q0AB04"/>
<dbReference type="PROSITE" id="PS50110">
    <property type="entry name" value="RESPONSE_REGULATORY"/>
    <property type="match status" value="1"/>
</dbReference>
<dbReference type="InterPro" id="IPR011006">
    <property type="entry name" value="CheY-like_superfamily"/>
</dbReference>
<sequence>MTAAGKRGVILIVRQPGNARVLAAAAEEAGMAAARAPTADALQALLKQRDGHWVALVDPTGFGQAVWPLCQQLQDCRVPFVVLFASQDRDAGNRSLQYGAASILRKPVAKDALLKLLQSLPPGPGSTREDTHGRGV</sequence>
<protein>
    <submittedName>
        <fullName evidence="3">Response regulator receiver protein</fullName>
    </submittedName>
</protein>
<proteinExistence type="predicted"/>
<dbReference type="OrthoDB" id="6088308at2"/>
<feature type="domain" description="Response regulatory" evidence="2">
    <location>
        <begin position="8"/>
        <end position="121"/>
    </location>
</feature>
<gene>
    <name evidence="3" type="ordered locus">Mlg_0629</name>
</gene>
<accession>Q0AB04</accession>
<evidence type="ECO:0000313" key="3">
    <source>
        <dbReference type="EMBL" id="ABI55983.1"/>
    </source>
</evidence>
<dbReference type="Proteomes" id="UP000001962">
    <property type="component" value="Chromosome"/>
</dbReference>
<reference evidence="4" key="1">
    <citation type="submission" date="2006-08" db="EMBL/GenBank/DDBJ databases">
        <title>Complete sequence of Alkalilimnicola ehrilichei MLHE-1.</title>
        <authorList>
            <person name="Copeland A."/>
            <person name="Lucas S."/>
            <person name="Lapidus A."/>
            <person name="Barry K."/>
            <person name="Detter J.C."/>
            <person name="Glavina del Rio T."/>
            <person name="Hammon N."/>
            <person name="Israni S."/>
            <person name="Dalin E."/>
            <person name="Tice H."/>
            <person name="Pitluck S."/>
            <person name="Sims D."/>
            <person name="Brettin T."/>
            <person name="Bruce D."/>
            <person name="Han C."/>
            <person name="Tapia R."/>
            <person name="Gilna P."/>
            <person name="Schmutz J."/>
            <person name="Larimer F."/>
            <person name="Land M."/>
            <person name="Hauser L."/>
            <person name="Kyrpides N."/>
            <person name="Mikhailova N."/>
            <person name="Oremland R.S."/>
            <person name="Hoeft S.E."/>
            <person name="Switzer-Blum J."/>
            <person name="Kulp T."/>
            <person name="King G."/>
            <person name="Tabita R."/>
            <person name="Witte B."/>
            <person name="Santini J.M."/>
            <person name="Basu P."/>
            <person name="Hollibaugh J.T."/>
            <person name="Xie G."/>
            <person name="Stolz J.F."/>
            <person name="Richardson P."/>
        </authorList>
    </citation>
    <scope>NUCLEOTIDE SEQUENCE [LARGE SCALE GENOMIC DNA]</scope>
    <source>
        <strain evidence="4">ATCC BAA-1101 / DSM 17681 / MLHE-1</strain>
    </source>
</reference>
<evidence type="ECO:0000256" key="1">
    <source>
        <dbReference type="PROSITE-ProRule" id="PRU00169"/>
    </source>
</evidence>
<organism evidence="3 4">
    <name type="scientific">Alkalilimnicola ehrlichii (strain ATCC BAA-1101 / DSM 17681 / MLHE-1)</name>
    <dbReference type="NCBI Taxonomy" id="187272"/>
    <lineage>
        <taxon>Bacteria</taxon>
        <taxon>Pseudomonadati</taxon>
        <taxon>Pseudomonadota</taxon>
        <taxon>Gammaproteobacteria</taxon>
        <taxon>Chromatiales</taxon>
        <taxon>Ectothiorhodospiraceae</taxon>
        <taxon>Alkalilimnicola</taxon>
    </lineage>
</organism>
<dbReference type="InterPro" id="IPR001789">
    <property type="entry name" value="Sig_transdc_resp-reg_receiver"/>
</dbReference>
<keyword evidence="1" id="KW-0597">Phosphoprotein</keyword>
<dbReference type="HOGENOM" id="CLU_000445_69_18_6"/>
<dbReference type="Gene3D" id="3.40.50.2300">
    <property type="match status" value="1"/>
</dbReference>
<dbReference type="GO" id="GO:0000160">
    <property type="term" value="P:phosphorelay signal transduction system"/>
    <property type="evidence" value="ECO:0007669"/>
    <property type="project" value="InterPro"/>
</dbReference>
<evidence type="ECO:0000259" key="2">
    <source>
        <dbReference type="PROSITE" id="PS50110"/>
    </source>
</evidence>
<dbReference type="eggNOG" id="COG0745">
    <property type="taxonomic scope" value="Bacteria"/>
</dbReference>
<dbReference type="KEGG" id="aeh:Mlg_0629"/>
<feature type="modified residue" description="4-aspartylphosphate" evidence="1">
    <location>
        <position position="58"/>
    </location>
</feature>
<name>Q0AB04_ALKEH</name>
<dbReference type="SUPFAM" id="SSF52172">
    <property type="entry name" value="CheY-like"/>
    <property type="match status" value="1"/>
</dbReference>